<dbReference type="AlphaFoldDB" id="A0A397JQQ4"/>
<evidence type="ECO:0000313" key="2">
    <source>
        <dbReference type="Proteomes" id="UP000266861"/>
    </source>
</evidence>
<dbReference type="EMBL" id="PQFF01000010">
    <property type="protein sequence ID" value="RHZ89712.1"/>
    <property type="molecule type" value="Genomic_DNA"/>
</dbReference>
<accession>A0A397JQQ4</accession>
<evidence type="ECO:0000313" key="1">
    <source>
        <dbReference type="EMBL" id="RHZ89712.1"/>
    </source>
</evidence>
<reference evidence="1 2" key="1">
    <citation type="submission" date="2018-08" db="EMBL/GenBank/DDBJ databases">
        <title>Genome and evolution of the arbuscular mycorrhizal fungus Diversispora epigaea (formerly Glomus versiforme) and its bacterial endosymbionts.</title>
        <authorList>
            <person name="Sun X."/>
            <person name="Fei Z."/>
            <person name="Harrison M."/>
        </authorList>
    </citation>
    <scope>NUCLEOTIDE SEQUENCE [LARGE SCALE GENOMIC DNA]</scope>
    <source>
        <strain evidence="1 2">IT104</strain>
    </source>
</reference>
<protein>
    <submittedName>
        <fullName evidence="1">Uncharacterized protein</fullName>
    </submittedName>
</protein>
<keyword evidence="2" id="KW-1185">Reference proteome</keyword>
<dbReference type="OrthoDB" id="2380925at2759"/>
<organism evidence="1 2">
    <name type="scientific">Diversispora epigaea</name>
    <dbReference type="NCBI Taxonomy" id="1348612"/>
    <lineage>
        <taxon>Eukaryota</taxon>
        <taxon>Fungi</taxon>
        <taxon>Fungi incertae sedis</taxon>
        <taxon>Mucoromycota</taxon>
        <taxon>Glomeromycotina</taxon>
        <taxon>Glomeromycetes</taxon>
        <taxon>Diversisporales</taxon>
        <taxon>Diversisporaceae</taxon>
        <taxon>Diversispora</taxon>
    </lineage>
</organism>
<name>A0A397JQQ4_9GLOM</name>
<dbReference type="Proteomes" id="UP000266861">
    <property type="component" value="Unassembled WGS sequence"/>
</dbReference>
<gene>
    <name evidence="1" type="ORF">Glove_12g27</name>
</gene>
<comment type="caution">
    <text evidence="1">The sequence shown here is derived from an EMBL/GenBank/DDBJ whole genome shotgun (WGS) entry which is preliminary data.</text>
</comment>
<proteinExistence type="predicted"/>
<sequence length="162" mass="19261">MDGPVRSNETPSEWRDQILPGLTYFKENDLLPSKSAKHLFHARRLIRFSNGTSYAPENGFAICHLCNQLVFEEFEKVKQKSESQHSFNDKYALHYYKLWMQNAIRRIKRAREVGKKIRAVNIISQKWLEYMYRPEGMTAKQLALHYQLLWTVREEMHQINSA</sequence>